<dbReference type="Proteomes" id="UP000243308">
    <property type="component" value="Unassembled WGS sequence"/>
</dbReference>
<proteinExistence type="predicted"/>
<dbReference type="Pfam" id="PF25372">
    <property type="entry name" value="DUF7885"/>
    <property type="match status" value="1"/>
</dbReference>
<protein>
    <submittedName>
        <fullName evidence="4">Uncharacterized protein</fullName>
    </submittedName>
</protein>
<evidence type="ECO:0000313" key="4">
    <source>
        <dbReference type="EMBL" id="KFH63179.1"/>
    </source>
</evidence>
<accession>A0A086TMK2</accession>
<dbReference type="InterPro" id="IPR006553">
    <property type="entry name" value="Leu-rich_rpt_Cys-con_subtyp"/>
</dbReference>
<dbReference type="InterPro" id="IPR001810">
    <property type="entry name" value="F-box_dom"/>
</dbReference>
<dbReference type="EMBL" id="KN042429">
    <property type="protein sequence ID" value="KFH63179.1"/>
    <property type="molecule type" value="Genomic_DNA"/>
</dbReference>
<gene>
    <name evidence="4" type="ORF">MVEG_11214</name>
</gene>
<feature type="compositionally biased region" description="Low complexity" evidence="1">
    <location>
        <begin position="46"/>
        <end position="64"/>
    </location>
</feature>
<name>A0A086TMK2_9FUNG</name>
<organism evidence="4 5">
    <name type="scientific">Podila verticillata NRRL 6337</name>
    <dbReference type="NCBI Taxonomy" id="1069443"/>
    <lineage>
        <taxon>Eukaryota</taxon>
        <taxon>Fungi</taxon>
        <taxon>Fungi incertae sedis</taxon>
        <taxon>Mucoromycota</taxon>
        <taxon>Mortierellomycotina</taxon>
        <taxon>Mortierellomycetes</taxon>
        <taxon>Mortierellales</taxon>
        <taxon>Mortierellaceae</taxon>
        <taxon>Podila</taxon>
    </lineage>
</organism>
<dbReference type="Pfam" id="PF12937">
    <property type="entry name" value="F-box-like"/>
    <property type="match status" value="1"/>
</dbReference>
<reference evidence="4 5" key="1">
    <citation type="submission" date="2011-02" db="EMBL/GenBank/DDBJ databases">
        <title>The Genome Sequence of Mortierella verticillata NRRL 6337.</title>
        <authorList>
            <consortium name="The Broad Institute Genome Sequencing Platform"/>
            <person name="Russ C."/>
            <person name="Cuomo C."/>
            <person name="Burger G."/>
            <person name="Gray M.W."/>
            <person name="Holland P.W.H."/>
            <person name="King N."/>
            <person name="Lang F.B.F."/>
            <person name="Roger A.J."/>
            <person name="Ruiz-Trillo I."/>
            <person name="Young S.K."/>
            <person name="Zeng Q."/>
            <person name="Gargeya S."/>
            <person name="Alvarado L."/>
            <person name="Berlin A."/>
            <person name="Chapman S.B."/>
            <person name="Chen Z."/>
            <person name="Freedman E."/>
            <person name="Gellesch M."/>
            <person name="Goldberg J."/>
            <person name="Griggs A."/>
            <person name="Gujja S."/>
            <person name="Heilman E."/>
            <person name="Heiman D."/>
            <person name="Howarth C."/>
            <person name="Mehta T."/>
            <person name="Neiman D."/>
            <person name="Pearson M."/>
            <person name="Roberts A."/>
            <person name="Saif S."/>
            <person name="Shea T."/>
            <person name="Shenoy N."/>
            <person name="Sisk P."/>
            <person name="Stolte C."/>
            <person name="Sykes S."/>
            <person name="White J."/>
            <person name="Yandava C."/>
            <person name="Haas B."/>
            <person name="Nusbaum C."/>
            <person name="Birren B."/>
        </authorList>
    </citation>
    <scope>NUCLEOTIDE SEQUENCE [LARGE SCALE GENOMIC DNA]</scope>
    <source>
        <strain evidence="4 5">NRRL 6337</strain>
    </source>
</reference>
<evidence type="ECO:0000259" key="3">
    <source>
        <dbReference type="Pfam" id="PF25372"/>
    </source>
</evidence>
<dbReference type="PANTHER" id="PTHR13318:SF95">
    <property type="entry name" value="F-BOX PROTEIN YLR352W"/>
    <property type="match status" value="1"/>
</dbReference>
<feature type="region of interest" description="Disordered" evidence="1">
    <location>
        <begin position="860"/>
        <end position="895"/>
    </location>
</feature>
<feature type="domain" description="F-box/LRR-repeat protein 15-like leucin rich repeat" evidence="3">
    <location>
        <begin position="290"/>
        <end position="514"/>
    </location>
</feature>
<dbReference type="GO" id="GO:0031146">
    <property type="term" value="P:SCF-dependent proteasomal ubiquitin-dependent protein catabolic process"/>
    <property type="evidence" value="ECO:0007669"/>
    <property type="project" value="TreeGrafter"/>
</dbReference>
<feature type="compositionally biased region" description="Low complexity" evidence="1">
    <location>
        <begin position="767"/>
        <end position="800"/>
    </location>
</feature>
<dbReference type="InterPro" id="IPR036047">
    <property type="entry name" value="F-box-like_dom_sf"/>
</dbReference>
<keyword evidence="5" id="KW-1185">Reference proteome</keyword>
<feature type="domain" description="F-box" evidence="2">
    <location>
        <begin position="160"/>
        <end position="204"/>
    </location>
</feature>
<feature type="compositionally biased region" description="Acidic residues" evidence="1">
    <location>
        <begin position="106"/>
        <end position="125"/>
    </location>
</feature>
<dbReference type="SUPFAM" id="SSF81383">
    <property type="entry name" value="F-box domain"/>
    <property type="match status" value="1"/>
</dbReference>
<feature type="compositionally biased region" description="Polar residues" evidence="1">
    <location>
        <begin position="12"/>
        <end position="23"/>
    </location>
</feature>
<dbReference type="OrthoDB" id="10257471at2759"/>
<dbReference type="InterPro" id="IPR057207">
    <property type="entry name" value="FBXL15_LRR"/>
</dbReference>
<feature type="region of interest" description="Disordered" evidence="1">
    <location>
        <begin position="764"/>
        <end position="814"/>
    </location>
</feature>
<evidence type="ECO:0000256" key="1">
    <source>
        <dbReference type="SAM" id="MobiDB-lite"/>
    </source>
</evidence>
<sequence length="926" mass="103281">MSRFPPKAMGSTDCSSPSCQSPALSDHVPDTHPLSHARNNLATTRSSDSLCTTASSSSSSSVTFKSKERLGNSTDIEQDEDEQVEREQEEQASHRHSIHTQRRVEEEEDDQEEQTDSTMDDDDVDTINLPRAHTISMLQQHNQLRQQQNQHRSDDQRYPSSIPSELILHIFRFLIAPQDLRAAILVCRLWCGCGVDMLWSRPHLLGMSVVSRMIQTMSAPDTIFPYPRYIRRLNFSFLAQDLTDASLIAFACCTRLERLLLPGSAKTTRAGLEAILTNCSALYSLDLSEVTAVDDALVQYIAQYCPRLHTLYLASCSTITDDAIVSLAKSCRSLKRIKLSQCVLLTERSIWALTRHCPQLMEMDLAGCSLMTNSAIQSVFKTLPQIRDINMTLLSEITDVSFNWILPTVHRFEQLRVLNLTSCTLVTDETLFKIIPAAPRLRSLTLTKCDRVTDAGASVIKTLGKHLHYLHLGHCSKLTDKVISTLAQNCTRIRYLDLACCSKLTDAAVFSLAQLPKLRRIGLVKCSNITDHGIYAMLVSQVVPQTLERVHLSYCVHLSDTAVAALVNQCSKLTHLSVTGVPSFMTPRYQKFCRVPPSEFTAHQREVFCVFSGKGVRELRHYMQENPVVASLAVPNIRRNYRIAGSTVASMVAGGQHSSAILSHLGFTLWPADDQIESLEVQGAPTADGANETIPESSSTVAPEHLTFITIEQQHQQQEQDMLDQEMALDNEHDVDDSYLDGIVHHHPHSHSSNAYGLENQHIHLSQQQEQPQTIQRTYSHTTSMAESSSPSSSRAHFMSTFRSRNRRSHTLQSHDYQHHYQQHDFDLHYGSTSSISRTEGPFRTASPPVVAATSLLQPVSDSESGTNPGGCAIPFQPTDRDRIPNPAEPGDQDMKTDSEVAMMTTQAVLTESGLHHPHEDVEMGL</sequence>
<feature type="region of interest" description="Disordered" evidence="1">
    <location>
        <begin position="1"/>
        <end position="126"/>
    </location>
</feature>
<dbReference type="PANTHER" id="PTHR13318">
    <property type="entry name" value="PARTNER OF PAIRED, ISOFORM B-RELATED"/>
    <property type="match status" value="1"/>
</dbReference>
<dbReference type="Gene3D" id="3.80.10.10">
    <property type="entry name" value="Ribonuclease Inhibitor"/>
    <property type="match status" value="2"/>
</dbReference>
<dbReference type="InterPro" id="IPR032675">
    <property type="entry name" value="LRR_dom_sf"/>
</dbReference>
<dbReference type="SMART" id="SM00367">
    <property type="entry name" value="LRR_CC"/>
    <property type="match status" value="12"/>
</dbReference>
<evidence type="ECO:0000313" key="5">
    <source>
        <dbReference type="Proteomes" id="UP000243308"/>
    </source>
</evidence>
<dbReference type="SUPFAM" id="SSF52058">
    <property type="entry name" value="L domain-like"/>
    <property type="match status" value="1"/>
</dbReference>
<evidence type="ECO:0000259" key="2">
    <source>
        <dbReference type="Pfam" id="PF12937"/>
    </source>
</evidence>
<dbReference type="GO" id="GO:0019005">
    <property type="term" value="C:SCF ubiquitin ligase complex"/>
    <property type="evidence" value="ECO:0007669"/>
    <property type="project" value="TreeGrafter"/>
</dbReference>
<dbReference type="AlphaFoldDB" id="A0A086TMK2"/>